<dbReference type="GO" id="GO:0016887">
    <property type="term" value="F:ATP hydrolysis activity"/>
    <property type="evidence" value="ECO:0007669"/>
    <property type="project" value="InterPro"/>
</dbReference>
<dbReference type="PANTHER" id="PTHR35894:SF1">
    <property type="entry name" value="PHOSPHORIBULOKINASE _ URIDINE KINASE FAMILY"/>
    <property type="match status" value="1"/>
</dbReference>
<proteinExistence type="predicted"/>
<dbReference type="InterPro" id="IPR036365">
    <property type="entry name" value="PGBD-like_sf"/>
</dbReference>
<reference evidence="4" key="3">
    <citation type="submission" date="2011-05" db="EMBL/GenBank/DDBJ databases">
        <title>Complete sequence of Methylomonas methanica MC09.</title>
        <authorList>
            <consortium name="US DOE Joint Genome Institute"/>
            <person name="Lucas S."/>
            <person name="Han J."/>
            <person name="Lapidus A."/>
            <person name="Cheng J.-F."/>
            <person name="Goodwin L."/>
            <person name="Pitluck S."/>
            <person name="Peters L."/>
            <person name="Mikhailova N."/>
            <person name="Teshima H."/>
            <person name="Han C."/>
            <person name="Tapia R."/>
            <person name="Land M."/>
            <person name="Hauser L."/>
            <person name="Kyrpides N."/>
            <person name="Ivanova N."/>
            <person name="Pagani I."/>
            <person name="Stein L."/>
            <person name="Woyke T."/>
        </authorList>
    </citation>
    <scope>NUCLEOTIDE SEQUENCE [LARGE SCALE GENOMIC DNA]</scope>
    <source>
        <strain evidence="4">MC09</strain>
    </source>
</reference>
<dbReference type="Proteomes" id="UP000008888">
    <property type="component" value="Chromosome"/>
</dbReference>
<name>F9ZY70_METMM</name>
<dbReference type="STRING" id="857087.Metme_1377"/>
<sequence length="547" mass="60837">MYQQYFHFSEPPFSIAPDPHFMFMSERHQEGLAHLLYGINIGGGFVALTGEVGTGKTTLCHCLLQQLPANIDIALILNPKLNALELLATICDELGIDHDGIPQTSKNLIDAINQYLLAAYANGRRTVLLIDEAQNLSLEVLEQIRLLTNLETSKAKLLQIILVGQPELQQLLKRQDLRQLNQRITARYHLLPLSFEETRAYIQHRLTVCNGDPRLFKERAIRKIYRYSSGIPRVINILCDRALLGAYANNLHSISAEVIDGAARETLELGDTKRWLKVLAVTLLFGGIAAGGYLVKRNPLAIDQPGRVLAAPSQPPHAIADLGQAPPKPEPTLKAEPTTTEAKSFADWLQNPALSSDTAMRQALKVWQKPLPTDGRIDCDYVASLGLHCLSDNASWKDLLALDRPAILQFSLPPEQKRHALLIGVDKGQAIFRFDDDLRFPIADVLKVWDGHFLLFWRSPRPDMTIIAPLKISSNVAWLREQLSAGTGETQDSTGPSLFFDDALKANVIEFQHRHHLLEDGIVGAQTLIHLDNQTGADTSPHLEITE</sequence>
<dbReference type="OrthoDB" id="9780149at2"/>
<dbReference type="eggNOG" id="COG3409">
    <property type="taxonomic scope" value="Bacteria"/>
</dbReference>
<protein>
    <submittedName>
        <fullName evidence="3">Peptidoglycan-binding domain 1 protein</fullName>
    </submittedName>
</protein>
<evidence type="ECO:0000313" key="3">
    <source>
        <dbReference type="EMBL" id="AEF99800.1"/>
    </source>
</evidence>
<dbReference type="Gene3D" id="3.90.70.10">
    <property type="entry name" value="Cysteine proteinases"/>
    <property type="match status" value="1"/>
</dbReference>
<dbReference type="CDD" id="cd00009">
    <property type="entry name" value="AAA"/>
    <property type="match status" value="1"/>
</dbReference>
<dbReference type="InterPro" id="IPR002477">
    <property type="entry name" value="Peptidoglycan-bd-like"/>
</dbReference>
<accession>F9ZY70</accession>
<evidence type="ECO:0000256" key="1">
    <source>
        <dbReference type="SAM" id="MobiDB-lite"/>
    </source>
</evidence>
<dbReference type="RefSeq" id="WP_013818060.1">
    <property type="nucleotide sequence ID" value="NC_015572.1"/>
</dbReference>
<dbReference type="InterPro" id="IPR003593">
    <property type="entry name" value="AAA+_ATPase"/>
</dbReference>
<dbReference type="Gene3D" id="1.10.101.10">
    <property type="entry name" value="PGBD-like superfamily/PGBD"/>
    <property type="match status" value="1"/>
</dbReference>
<feature type="region of interest" description="Disordered" evidence="1">
    <location>
        <begin position="311"/>
        <end position="341"/>
    </location>
</feature>
<dbReference type="SUPFAM" id="SSF47090">
    <property type="entry name" value="PGBD-like"/>
    <property type="match status" value="1"/>
</dbReference>
<keyword evidence="4" id="KW-1185">Reference proteome</keyword>
<dbReference type="InterPro" id="IPR027417">
    <property type="entry name" value="P-loop_NTPase"/>
</dbReference>
<dbReference type="eggNOG" id="COG3267">
    <property type="taxonomic scope" value="Bacteria"/>
</dbReference>
<dbReference type="PANTHER" id="PTHR35894">
    <property type="entry name" value="GENERAL SECRETION PATHWAY PROTEIN A-RELATED"/>
    <property type="match status" value="1"/>
</dbReference>
<reference evidence="3 4" key="1">
    <citation type="journal article" date="2011" name="J. Bacteriol.">
        <title>Complete Genome Sequence of the Aerobic Marine Methanotroph Methylomonas methanica MC09.</title>
        <authorList>
            <person name="Boden R."/>
            <person name="Cunliffe M."/>
            <person name="Scanlan J."/>
            <person name="Moussard H."/>
            <person name="Kits K.D."/>
            <person name="Klotz M.G."/>
            <person name="Jetten M.S."/>
            <person name="Vuilleumier S."/>
            <person name="Han J."/>
            <person name="Peters L."/>
            <person name="Mikhailova N."/>
            <person name="Teshima H."/>
            <person name="Tapia R."/>
            <person name="Kyrpides N."/>
            <person name="Ivanova N."/>
            <person name="Pagani I."/>
            <person name="Cheng J.F."/>
            <person name="Goodwin L."/>
            <person name="Han C."/>
            <person name="Hauser L."/>
            <person name="Land M.L."/>
            <person name="Lapidus A."/>
            <person name="Lucas S."/>
            <person name="Pitluck S."/>
            <person name="Woyke T."/>
            <person name="Stein L."/>
            <person name="Murrell J.C."/>
        </authorList>
    </citation>
    <scope>NUCLEOTIDE SEQUENCE [LARGE SCALE GENOMIC DNA]</scope>
    <source>
        <strain evidence="3 4">MC09</strain>
    </source>
</reference>
<organism evidence="3 4">
    <name type="scientific">Methylomonas methanica (strain DSM 25384 / MC09)</name>
    <dbReference type="NCBI Taxonomy" id="857087"/>
    <lineage>
        <taxon>Bacteria</taxon>
        <taxon>Pseudomonadati</taxon>
        <taxon>Pseudomonadota</taxon>
        <taxon>Gammaproteobacteria</taxon>
        <taxon>Methylococcales</taxon>
        <taxon>Methylococcaceae</taxon>
        <taxon>Methylomonas</taxon>
    </lineage>
</organism>
<gene>
    <name evidence="3" type="ordered locus">Metme_1377</name>
</gene>
<dbReference type="InterPro" id="IPR049945">
    <property type="entry name" value="AAA_22"/>
</dbReference>
<dbReference type="InterPro" id="IPR052026">
    <property type="entry name" value="ExeA_AAA_ATPase_DNA-bind"/>
</dbReference>
<dbReference type="EMBL" id="CP002738">
    <property type="protein sequence ID" value="AEF99800.1"/>
    <property type="molecule type" value="Genomic_DNA"/>
</dbReference>
<dbReference type="Pfam" id="PF01471">
    <property type="entry name" value="PG_binding_1"/>
    <property type="match status" value="1"/>
</dbReference>
<dbReference type="HOGENOM" id="CLU_024125_2_1_6"/>
<dbReference type="AlphaFoldDB" id="F9ZY70"/>
<dbReference type="KEGG" id="mmt:Metme_1377"/>
<feature type="domain" description="AAA+ ATPase" evidence="2">
    <location>
        <begin position="42"/>
        <end position="196"/>
    </location>
</feature>
<dbReference type="Pfam" id="PF13401">
    <property type="entry name" value="AAA_22"/>
    <property type="match status" value="1"/>
</dbReference>
<evidence type="ECO:0000313" key="4">
    <source>
        <dbReference type="Proteomes" id="UP000008888"/>
    </source>
</evidence>
<evidence type="ECO:0000259" key="2">
    <source>
        <dbReference type="SMART" id="SM00382"/>
    </source>
</evidence>
<dbReference type="InterPro" id="IPR036366">
    <property type="entry name" value="PGBDSf"/>
</dbReference>
<dbReference type="Gene3D" id="3.40.50.300">
    <property type="entry name" value="P-loop containing nucleotide triphosphate hydrolases"/>
    <property type="match status" value="1"/>
</dbReference>
<dbReference type="SMART" id="SM00382">
    <property type="entry name" value="AAA"/>
    <property type="match status" value="1"/>
</dbReference>
<reference key="2">
    <citation type="submission" date="2011-05" db="EMBL/GenBank/DDBJ databases">
        <title>Complete genome sequence of the aerobic marine methanotroph Methylomonas methanica MC09.</title>
        <authorList>
            <person name="Boden R."/>
            <person name="Cunliffe M."/>
            <person name="Scanlan J."/>
            <person name="Moussard H."/>
            <person name="Kits K.D."/>
            <person name="Klotz M."/>
            <person name="Jetten M."/>
            <person name="Vuilleumier S."/>
            <person name="Han J."/>
            <person name="Peters L."/>
            <person name="Mikhailova N."/>
            <person name="Teshima H."/>
            <person name="Tapia R."/>
            <person name="Kyrpides N."/>
            <person name="Ivanova N."/>
            <person name="Pagani I."/>
            <person name="Cheng J.-F."/>
            <person name="Goodwin L."/>
            <person name="Han C."/>
            <person name="Hauser L."/>
            <person name="Land M."/>
            <person name="Lapidus A."/>
            <person name="Lucas S."/>
            <person name="Pitluck S."/>
            <person name="Woyke T."/>
            <person name="Stein L.Y."/>
            <person name="Murrell C."/>
        </authorList>
    </citation>
    <scope>NUCLEOTIDE SEQUENCE</scope>
    <source>
        <strain>MC09</strain>
    </source>
</reference>
<dbReference type="SUPFAM" id="SSF52540">
    <property type="entry name" value="P-loop containing nucleoside triphosphate hydrolases"/>
    <property type="match status" value="1"/>
</dbReference>